<dbReference type="EMBL" id="BQNB010015404">
    <property type="protein sequence ID" value="GJT39647.1"/>
    <property type="molecule type" value="Genomic_DNA"/>
</dbReference>
<dbReference type="Proteomes" id="UP001151760">
    <property type="component" value="Unassembled WGS sequence"/>
</dbReference>
<comment type="caution">
    <text evidence="1">The sequence shown here is derived from an EMBL/GenBank/DDBJ whole genome shotgun (WGS) entry which is preliminary data.</text>
</comment>
<protein>
    <submittedName>
        <fullName evidence="1">Uncharacterized protein</fullName>
    </submittedName>
</protein>
<sequence>MAQLKYCDKHNQVGFLRKPDESAGFAEIVDFLRGSNLRYTITEASIRDTLQLERRSYHLNSSYHLSLLLLSQEPENQAFISSEENEQLRKSMDILDREIPKSLENKVEEEEENIDLRKQRSGSRSFLLKTDQGDTFATPKRQGFRGAQDEQITRFTKGNQSPTKVLSFEEPDQLKLILRKLTSAELNPDSTTFTQVNTGQVHTAKVNPVRAERVSKEKRVKEPMTEEDPSISILAEKLQQEEREQYSIEDRAKIQEASQNFMVAFGTEEDDRAIKKMNEEKLNHKEERKEVDESVYFSIRS</sequence>
<gene>
    <name evidence="1" type="ORF">Tco_0939512</name>
</gene>
<evidence type="ECO:0000313" key="2">
    <source>
        <dbReference type="Proteomes" id="UP001151760"/>
    </source>
</evidence>
<keyword evidence="2" id="KW-1185">Reference proteome</keyword>
<accession>A0ABQ5DMP4</accession>
<reference evidence="1" key="1">
    <citation type="journal article" date="2022" name="Int. J. Mol. Sci.">
        <title>Draft Genome of Tanacetum Coccineum: Genomic Comparison of Closely Related Tanacetum-Family Plants.</title>
        <authorList>
            <person name="Yamashiro T."/>
            <person name="Shiraishi A."/>
            <person name="Nakayama K."/>
            <person name="Satake H."/>
        </authorList>
    </citation>
    <scope>NUCLEOTIDE SEQUENCE</scope>
</reference>
<reference evidence="1" key="2">
    <citation type="submission" date="2022-01" db="EMBL/GenBank/DDBJ databases">
        <authorList>
            <person name="Yamashiro T."/>
            <person name="Shiraishi A."/>
            <person name="Satake H."/>
            <person name="Nakayama K."/>
        </authorList>
    </citation>
    <scope>NUCLEOTIDE SEQUENCE</scope>
</reference>
<name>A0ABQ5DMP4_9ASTR</name>
<organism evidence="1 2">
    <name type="scientific">Tanacetum coccineum</name>
    <dbReference type="NCBI Taxonomy" id="301880"/>
    <lineage>
        <taxon>Eukaryota</taxon>
        <taxon>Viridiplantae</taxon>
        <taxon>Streptophyta</taxon>
        <taxon>Embryophyta</taxon>
        <taxon>Tracheophyta</taxon>
        <taxon>Spermatophyta</taxon>
        <taxon>Magnoliopsida</taxon>
        <taxon>eudicotyledons</taxon>
        <taxon>Gunneridae</taxon>
        <taxon>Pentapetalae</taxon>
        <taxon>asterids</taxon>
        <taxon>campanulids</taxon>
        <taxon>Asterales</taxon>
        <taxon>Asteraceae</taxon>
        <taxon>Asteroideae</taxon>
        <taxon>Anthemideae</taxon>
        <taxon>Anthemidinae</taxon>
        <taxon>Tanacetum</taxon>
    </lineage>
</organism>
<proteinExistence type="predicted"/>
<evidence type="ECO:0000313" key="1">
    <source>
        <dbReference type="EMBL" id="GJT39647.1"/>
    </source>
</evidence>